<evidence type="ECO:0000259" key="1">
    <source>
        <dbReference type="Pfam" id="PF09346"/>
    </source>
</evidence>
<name>A0A1G9QPL6_9BACT</name>
<organism evidence="2 3">
    <name type="scientific">Catalinimonas alkaloidigena</name>
    <dbReference type="NCBI Taxonomy" id="1075417"/>
    <lineage>
        <taxon>Bacteria</taxon>
        <taxon>Pseudomonadati</taxon>
        <taxon>Bacteroidota</taxon>
        <taxon>Cytophagia</taxon>
        <taxon>Cytophagales</taxon>
        <taxon>Catalimonadaceae</taxon>
        <taxon>Catalinimonas</taxon>
    </lineage>
</organism>
<dbReference type="Proteomes" id="UP000198510">
    <property type="component" value="Unassembled WGS sequence"/>
</dbReference>
<dbReference type="Pfam" id="PF09346">
    <property type="entry name" value="SMI1_KNR4"/>
    <property type="match status" value="1"/>
</dbReference>
<sequence>MSLLKRFFDNKSSGKSNNLRKIEKRLNCKFPKHFHELLQDINTHEIILELADENYRILYSIFQKSTDSYENVVELSEDISSRRELNNGSIKLPFARNLSGDQFKFLFFEGKAGEECEARVFFSDIDSRIGQLEITHVVDLFEGKPEHNALGKVTINCKPQSIQSLVQNFDLPNPISYWKDSFGLYAGESQKKNSPKLTIESYATNYKFKAPQQNIAKFEIQASMGVKEAMFYTSAAYQIDNSQLQVSLLYPQEYRIFYFKLLCIVDTLLRSMQAITNQSLMTEEDFIGLINLDYLIQVANQSFRGVNYWEE</sequence>
<dbReference type="RefSeq" id="WP_089686388.1">
    <property type="nucleotide sequence ID" value="NZ_FNFO01000010.1"/>
</dbReference>
<dbReference type="OrthoDB" id="9870382at2"/>
<dbReference type="SUPFAM" id="SSF160631">
    <property type="entry name" value="SMI1/KNR4-like"/>
    <property type="match status" value="1"/>
</dbReference>
<dbReference type="InterPro" id="IPR018958">
    <property type="entry name" value="Knr4/Smi1-like_dom"/>
</dbReference>
<reference evidence="2 3" key="1">
    <citation type="submission" date="2016-10" db="EMBL/GenBank/DDBJ databases">
        <authorList>
            <person name="de Groot N.N."/>
        </authorList>
    </citation>
    <scope>NUCLEOTIDE SEQUENCE [LARGE SCALE GENOMIC DNA]</scope>
    <source>
        <strain evidence="2 3">DSM 25186</strain>
    </source>
</reference>
<feature type="domain" description="Knr4/Smi1-like" evidence="1">
    <location>
        <begin position="17"/>
        <end position="104"/>
    </location>
</feature>
<dbReference type="AlphaFoldDB" id="A0A1G9QPL6"/>
<evidence type="ECO:0000313" key="3">
    <source>
        <dbReference type="Proteomes" id="UP000198510"/>
    </source>
</evidence>
<dbReference type="InterPro" id="IPR037883">
    <property type="entry name" value="Knr4/Smi1-like_sf"/>
</dbReference>
<proteinExistence type="predicted"/>
<dbReference type="Gene3D" id="3.40.1580.10">
    <property type="entry name" value="SMI1/KNR4-like"/>
    <property type="match status" value="1"/>
</dbReference>
<keyword evidence="3" id="KW-1185">Reference proteome</keyword>
<evidence type="ECO:0000313" key="2">
    <source>
        <dbReference type="EMBL" id="SDM12954.1"/>
    </source>
</evidence>
<accession>A0A1G9QPL6</accession>
<protein>
    <recommendedName>
        <fullName evidence="1">Knr4/Smi1-like domain-containing protein</fullName>
    </recommendedName>
</protein>
<dbReference type="EMBL" id="FNFO01000010">
    <property type="protein sequence ID" value="SDM12954.1"/>
    <property type="molecule type" value="Genomic_DNA"/>
</dbReference>
<gene>
    <name evidence="2" type="ORF">SAMN05421823_110252</name>
</gene>